<sequence>MHLDPCEAVFDKPLLYEQGWEKKLTYVIGLSRDGVFDVTKRYTRDWENVRLRRTLASEESVAVVTNKLTRRLRSTFSQALLRRLTLRDADEASELCKLQRPDEMTSEALPGRQTGSTEWRRARGELGSSSASLHVQCPKRQCVDHHVSEVFLALGKLCSLGKDKPSILGETLQAVLGILHRVKKVPYRSRQAMLQSVSLAESVGNRQGASNVQQIIQAIGLSMAEGLISQHRSTDSDPIDIALALTVAIENLESLLASANKNDQSASWLEQLAFYSENERLHGSWAEASGEKADGVGVPSGIATAAFDGLCSTKWLEPNGSKGCWLTYFLPDKITSPVHFYELMSANDCPERDPRDWVLEGSSDGGWTWNKLDYRQSQFFSKRFERKRYEVSVDKERLCNAFRLRFLETRDSSSQPRLQLSCVNFYRKKE</sequence>
<dbReference type="Proteomes" id="UP000825935">
    <property type="component" value="Chromosome 35"/>
</dbReference>
<keyword evidence="2" id="KW-1185">Reference proteome</keyword>
<comment type="caution">
    <text evidence="1">The sequence shown here is derived from an EMBL/GenBank/DDBJ whole genome shotgun (WGS) entry which is preliminary data.</text>
</comment>
<dbReference type="Gene3D" id="3.10.620.30">
    <property type="match status" value="1"/>
</dbReference>
<dbReference type="AlphaFoldDB" id="A0A8T2QG97"/>
<proteinExistence type="predicted"/>
<dbReference type="EMBL" id="CM035440">
    <property type="protein sequence ID" value="KAH7282640.1"/>
    <property type="molecule type" value="Genomic_DNA"/>
</dbReference>
<dbReference type="EMBL" id="CM035440">
    <property type="protein sequence ID" value="KAH7282639.1"/>
    <property type="molecule type" value="Genomic_DNA"/>
</dbReference>
<dbReference type="SUPFAM" id="SSF54001">
    <property type="entry name" value="Cysteine proteinases"/>
    <property type="match status" value="1"/>
</dbReference>
<dbReference type="OMA" id="KSTKWEE"/>
<protein>
    <recommendedName>
        <fullName evidence="3">F5/8 type C domain-containing protein</fullName>
    </recommendedName>
</protein>
<dbReference type="PANTHER" id="PTHR48440:SF1">
    <property type="entry name" value="PAW DOMAIN-CONTAINING PROTEIN"/>
    <property type="match status" value="1"/>
</dbReference>
<gene>
    <name evidence="1" type="ORF">KP509_35G041400</name>
</gene>
<evidence type="ECO:0008006" key="3">
    <source>
        <dbReference type="Google" id="ProtNLM"/>
    </source>
</evidence>
<name>A0A8T2QG97_CERRI</name>
<dbReference type="InterPro" id="IPR038765">
    <property type="entry name" value="Papain-like_cys_pep_sf"/>
</dbReference>
<accession>A0A8T2QG97</accession>
<dbReference type="Gene3D" id="2.60.120.260">
    <property type="entry name" value="Galactose-binding domain-like"/>
    <property type="match status" value="1"/>
</dbReference>
<evidence type="ECO:0000313" key="1">
    <source>
        <dbReference type="EMBL" id="KAH7282640.1"/>
    </source>
</evidence>
<evidence type="ECO:0000313" key="2">
    <source>
        <dbReference type="Proteomes" id="UP000825935"/>
    </source>
</evidence>
<organism evidence="1 2">
    <name type="scientific">Ceratopteris richardii</name>
    <name type="common">Triangle waterfern</name>
    <dbReference type="NCBI Taxonomy" id="49495"/>
    <lineage>
        <taxon>Eukaryota</taxon>
        <taxon>Viridiplantae</taxon>
        <taxon>Streptophyta</taxon>
        <taxon>Embryophyta</taxon>
        <taxon>Tracheophyta</taxon>
        <taxon>Polypodiopsida</taxon>
        <taxon>Polypodiidae</taxon>
        <taxon>Polypodiales</taxon>
        <taxon>Pteridineae</taxon>
        <taxon>Pteridaceae</taxon>
        <taxon>Parkerioideae</taxon>
        <taxon>Ceratopteris</taxon>
    </lineage>
</organism>
<dbReference type="PANTHER" id="PTHR48440">
    <property type="match status" value="1"/>
</dbReference>
<dbReference type="OrthoDB" id="409136at2759"/>
<reference evidence="1" key="1">
    <citation type="submission" date="2021-08" db="EMBL/GenBank/DDBJ databases">
        <title>WGS assembly of Ceratopteris richardii.</title>
        <authorList>
            <person name="Marchant D.B."/>
            <person name="Chen G."/>
            <person name="Jenkins J."/>
            <person name="Shu S."/>
            <person name="Leebens-Mack J."/>
            <person name="Grimwood J."/>
            <person name="Schmutz J."/>
            <person name="Soltis P."/>
            <person name="Soltis D."/>
            <person name="Chen Z.-H."/>
        </authorList>
    </citation>
    <scope>NUCLEOTIDE SEQUENCE</scope>
    <source>
        <strain evidence="1">Whitten #5841</strain>
        <tissue evidence="1">Leaf</tissue>
    </source>
</reference>